<accession>A0A562UAN1</accession>
<protein>
    <submittedName>
        <fullName evidence="1">Uncharacterized protein</fullName>
    </submittedName>
</protein>
<evidence type="ECO:0000313" key="1">
    <source>
        <dbReference type="EMBL" id="TWJ02375.1"/>
    </source>
</evidence>
<gene>
    <name evidence="1" type="ORF">JN11_01347</name>
</gene>
<evidence type="ECO:0000313" key="2">
    <source>
        <dbReference type="Proteomes" id="UP000317010"/>
    </source>
</evidence>
<name>A0A562UAN1_9SPHI</name>
<dbReference type="OrthoDB" id="8757135at2"/>
<reference evidence="1 2" key="1">
    <citation type="submission" date="2019-07" db="EMBL/GenBank/DDBJ databases">
        <title>Genomic Encyclopedia of Archaeal and Bacterial Type Strains, Phase II (KMG-II): from individual species to whole genera.</title>
        <authorList>
            <person name="Goeker M."/>
        </authorList>
    </citation>
    <scope>NUCLEOTIDE SEQUENCE [LARGE SCALE GENOMIC DNA]</scope>
    <source>
        <strain evidence="1 2">ATCC BAA-1854</strain>
    </source>
</reference>
<dbReference type="Proteomes" id="UP000317010">
    <property type="component" value="Unassembled WGS sequence"/>
</dbReference>
<dbReference type="EMBL" id="VLLI01000003">
    <property type="protein sequence ID" value="TWJ02375.1"/>
    <property type="molecule type" value="Genomic_DNA"/>
</dbReference>
<proteinExistence type="predicted"/>
<organism evidence="1 2">
    <name type="scientific">Mucilaginibacter frigoritolerans</name>
    <dbReference type="NCBI Taxonomy" id="652788"/>
    <lineage>
        <taxon>Bacteria</taxon>
        <taxon>Pseudomonadati</taxon>
        <taxon>Bacteroidota</taxon>
        <taxon>Sphingobacteriia</taxon>
        <taxon>Sphingobacteriales</taxon>
        <taxon>Sphingobacteriaceae</taxon>
        <taxon>Mucilaginibacter</taxon>
    </lineage>
</organism>
<dbReference type="AlphaFoldDB" id="A0A562UAN1"/>
<comment type="caution">
    <text evidence="1">The sequence shown here is derived from an EMBL/GenBank/DDBJ whole genome shotgun (WGS) entry which is preliminary data.</text>
</comment>
<keyword evidence="2" id="KW-1185">Reference proteome</keyword>
<sequence length="156" mass="17775">MKSYRLLLIIGLIFTYSVSIAQRPSFSNYKVPLYKGHRAKLRLKGNKLAEMYRTIIKSTYYNSKSMKIWHGATGLNFAGHYCFVYWGCGSNCQDSAVVDLITGIVYPGITASLGYNIKRNSKLIIVNPDGDSTDCAFCKSEYWLWNNIKKKFIKLS</sequence>